<accession>A0AAV7KJ37</accession>
<evidence type="ECO:0000313" key="2">
    <source>
        <dbReference type="Proteomes" id="UP001165289"/>
    </source>
</evidence>
<keyword evidence="2" id="KW-1185">Reference proteome</keyword>
<dbReference type="AlphaFoldDB" id="A0AAV7KJ37"/>
<organism evidence="1 2">
    <name type="scientific">Oopsacas minuta</name>
    <dbReference type="NCBI Taxonomy" id="111878"/>
    <lineage>
        <taxon>Eukaryota</taxon>
        <taxon>Metazoa</taxon>
        <taxon>Porifera</taxon>
        <taxon>Hexactinellida</taxon>
        <taxon>Hexasterophora</taxon>
        <taxon>Lyssacinosida</taxon>
        <taxon>Leucopsacidae</taxon>
        <taxon>Oopsacas</taxon>
    </lineage>
</organism>
<protein>
    <submittedName>
        <fullName evidence="1">Uncharacterized protein</fullName>
    </submittedName>
</protein>
<dbReference type="EMBL" id="JAKMXF010000020">
    <property type="protein sequence ID" value="KAI6661184.1"/>
    <property type="molecule type" value="Genomic_DNA"/>
</dbReference>
<evidence type="ECO:0000313" key="1">
    <source>
        <dbReference type="EMBL" id="KAI6661184.1"/>
    </source>
</evidence>
<comment type="caution">
    <text evidence="1">The sequence shown here is derived from an EMBL/GenBank/DDBJ whole genome shotgun (WGS) entry which is preliminary data.</text>
</comment>
<gene>
    <name evidence="1" type="ORF">LOD99_10163</name>
</gene>
<name>A0AAV7KJ37_9METZ</name>
<proteinExistence type="predicted"/>
<reference evidence="1 2" key="1">
    <citation type="journal article" date="2023" name="BMC Biol.">
        <title>The compact genome of the sponge Oopsacas minuta (Hexactinellida) is lacking key metazoan core genes.</title>
        <authorList>
            <person name="Santini S."/>
            <person name="Schenkelaars Q."/>
            <person name="Jourda C."/>
            <person name="Duchesne M."/>
            <person name="Belahbib H."/>
            <person name="Rocher C."/>
            <person name="Selva M."/>
            <person name="Riesgo A."/>
            <person name="Vervoort M."/>
            <person name="Leys S.P."/>
            <person name="Kodjabachian L."/>
            <person name="Le Bivic A."/>
            <person name="Borchiellini C."/>
            <person name="Claverie J.M."/>
            <person name="Renard E."/>
        </authorList>
    </citation>
    <scope>NUCLEOTIDE SEQUENCE [LARGE SCALE GENOMIC DNA]</scope>
    <source>
        <strain evidence="1">SPO-2</strain>
    </source>
</reference>
<dbReference type="Proteomes" id="UP001165289">
    <property type="component" value="Unassembled WGS sequence"/>
</dbReference>
<sequence length="93" mass="10881">MGVTCLSELKGLQRMLHEVNPYFSYFRHAIDHMRSMNAMDIKFTILEGGIGDPRNALPLLLLRLPYCFLEMVIHKQWSTEKLFCMQDMVESKT</sequence>